<organism evidence="1 2">
    <name type="scientific">Aspergillus steynii IBT 23096</name>
    <dbReference type="NCBI Taxonomy" id="1392250"/>
    <lineage>
        <taxon>Eukaryota</taxon>
        <taxon>Fungi</taxon>
        <taxon>Dikarya</taxon>
        <taxon>Ascomycota</taxon>
        <taxon>Pezizomycotina</taxon>
        <taxon>Eurotiomycetes</taxon>
        <taxon>Eurotiomycetidae</taxon>
        <taxon>Eurotiales</taxon>
        <taxon>Aspergillaceae</taxon>
        <taxon>Aspergillus</taxon>
        <taxon>Aspergillus subgen. Circumdati</taxon>
    </lineage>
</organism>
<dbReference type="RefSeq" id="XP_024707333.1">
    <property type="nucleotide sequence ID" value="XM_024852889.1"/>
</dbReference>
<dbReference type="STRING" id="1392250.A0A2I2GGM8"/>
<evidence type="ECO:0000313" key="1">
    <source>
        <dbReference type="EMBL" id="PLB52031.1"/>
    </source>
</evidence>
<dbReference type="OrthoDB" id="4470459at2759"/>
<comment type="caution">
    <text evidence="1">The sequence shown here is derived from an EMBL/GenBank/DDBJ whole genome shotgun (WGS) entry which is preliminary data.</text>
</comment>
<proteinExistence type="predicted"/>
<evidence type="ECO:0000313" key="2">
    <source>
        <dbReference type="Proteomes" id="UP000234275"/>
    </source>
</evidence>
<gene>
    <name evidence="1" type="ORF">P170DRAFT_471942</name>
</gene>
<reference evidence="1 2" key="1">
    <citation type="submission" date="2016-12" db="EMBL/GenBank/DDBJ databases">
        <title>The genomes of Aspergillus section Nigri reveals drivers in fungal speciation.</title>
        <authorList>
            <consortium name="DOE Joint Genome Institute"/>
            <person name="Vesth T.C."/>
            <person name="Nybo J."/>
            <person name="Theobald S."/>
            <person name="Brandl J."/>
            <person name="Frisvad J.C."/>
            <person name="Nielsen K.F."/>
            <person name="Lyhne E.K."/>
            <person name="Kogle M.E."/>
            <person name="Kuo A."/>
            <person name="Riley R."/>
            <person name="Clum A."/>
            <person name="Nolan M."/>
            <person name="Lipzen A."/>
            <person name="Salamov A."/>
            <person name="Henrissat B."/>
            <person name="Wiebenga A."/>
            <person name="De Vries R.P."/>
            <person name="Grigoriev I.V."/>
            <person name="Mortensen U.H."/>
            <person name="Andersen M.R."/>
            <person name="Baker S.E."/>
        </authorList>
    </citation>
    <scope>NUCLEOTIDE SEQUENCE [LARGE SCALE GENOMIC DNA]</scope>
    <source>
        <strain evidence="1 2">IBT 23096</strain>
    </source>
</reference>
<accession>A0A2I2GGM8</accession>
<dbReference type="GeneID" id="36560587"/>
<dbReference type="VEuPathDB" id="FungiDB:P170DRAFT_471942"/>
<protein>
    <submittedName>
        <fullName evidence="1">Uncharacterized protein</fullName>
    </submittedName>
</protein>
<sequence length="279" mass="31124">MAISSSELALTGQYPPISYVSIEDLREKLAAKYETLTRDGKSQHLAFKPVKRSEYDEIESKRLSLGHVRLTYFEDIEVLIIKVPSRPQEKAHANLGSFLRIELHDMRVGVKEFSGLGSATYIGPTASRKEADASWINDNLRPGGWPYLVIEAGASESMHRLRADASWWFANSGGQVQIVLLLRVTVTTKRLEIEKRVPRLVTVTGPATRQRSRDPPGTYHSEKVTTIHINKGANPPTIQGAPLVLEFDKVIGCAPNQPLEHNITLTAAQFLKWADTIFI</sequence>
<name>A0A2I2GGM8_9EURO</name>
<dbReference type="Proteomes" id="UP000234275">
    <property type="component" value="Unassembled WGS sequence"/>
</dbReference>
<dbReference type="EMBL" id="MSFO01000002">
    <property type="protein sequence ID" value="PLB52031.1"/>
    <property type="molecule type" value="Genomic_DNA"/>
</dbReference>
<keyword evidence="2" id="KW-1185">Reference proteome</keyword>
<dbReference type="AlphaFoldDB" id="A0A2I2GGM8"/>